<dbReference type="OrthoDB" id="5397176at2"/>
<keyword evidence="3" id="KW-1185">Reference proteome</keyword>
<protein>
    <submittedName>
        <fullName evidence="2">Uncharacterized protein</fullName>
    </submittedName>
</protein>
<dbReference type="Proteomes" id="UP000002420">
    <property type="component" value="Chromosome"/>
</dbReference>
<evidence type="ECO:0000256" key="1">
    <source>
        <dbReference type="SAM" id="Phobius"/>
    </source>
</evidence>
<dbReference type="KEGG" id="glo:Glov_2446"/>
<keyword evidence="1" id="KW-0812">Transmembrane</keyword>
<dbReference type="STRING" id="398767.Glov_2446"/>
<dbReference type="EMBL" id="CP001089">
    <property type="protein sequence ID" value="ACD96160.1"/>
    <property type="molecule type" value="Genomic_DNA"/>
</dbReference>
<proteinExistence type="predicted"/>
<dbReference type="RefSeq" id="WP_012470493.1">
    <property type="nucleotide sequence ID" value="NC_010814.1"/>
</dbReference>
<evidence type="ECO:0000313" key="2">
    <source>
        <dbReference type="EMBL" id="ACD96160.1"/>
    </source>
</evidence>
<feature type="transmembrane region" description="Helical" evidence="1">
    <location>
        <begin position="31"/>
        <end position="49"/>
    </location>
</feature>
<organism evidence="2 3">
    <name type="scientific">Trichlorobacter lovleyi (strain ATCC BAA-1151 / DSM 17278 / SZ)</name>
    <name type="common">Geobacter lovleyi</name>
    <dbReference type="NCBI Taxonomy" id="398767"/>
    <lineage>
        <taxon>Bacteria</taxon>
        <taxon>Pseudomonadati</taxon>
        <taxon>Thermodesulfobacteriota</taxon>
        <taxon>Desulfuromonadia</taxon>
        <taxon>Geobacterales</taxon>
        <taxon>Geobacteraceae</taxon>
        <taxon>Trichlorobacter</taxon>
    </lineage>
</organism>
<feature type="transmembrane region" description="Helical" evidence="1">
    <location>
        <begin position="55"/>
        <end position="75"/>
    </location>
</feature>
<keyword evidence="1" id="KW-0472">Membrane</keyword>
<accession>B3E5R9</accession>
<name>B3E5R9_TRIL1</name>
<sequence>MQDSFALAGLVIGAFLVSIPCGYIRESFRKFSIPWLFFAHLPIPLVVHFRHLAGFGWRVIPLTLLSAIAGQMVGGRYKRRVKHGRKTSQRQP</sequence>
<gene>
    <name evidence="2" type="ordered locus">Glov_2446</name>
</gene>
<dbReference type="HOGENOM" id="CLU_166570_0_0_7"/>
<dbReference type="AlphaFoldDB" id="B3E5R9"/>
<feature type="transmembrane region" description="Helical" evidence="1">
    <location>
        <begin position="6"/>
        <end position="24"/>
    </location>
</feature>
<keyword evidence="1" id="KW-1133">Transmembrane helix</keyword>
<reference evidence="2 3" key="1">
    <citation type="submission" date="2008-05" db="EMBL/GenBank/DDBJ databases">
        <title>Complete sequence of chromosome of Geobacter lovleyi SZ.</title>
        <authorList>
            <consortium name="US DOE Joint Genome Institute"/>
            <person name="Lucas S."/>
            <person name="Copeland A."/>
            <person name="Lapidus A."/>
            <person name="Glavina del Rio T."/>
            <person name="Dalin E."/>
            <person name="Tice H."/>
            <person name="Bruce D."/>
            <person name="Goodwin L."/>
            <person name="Pitluck S."/>
            <person name="Chertkov O."/>
            <person name="Meincke L."/>
            <person name="Brettin T."/>
            <person name="Detter J.C."/>
            <person name="Han C."/>
            <person name="Tapia R."/>
            <person name="Kuske C.R."/>
            <person name="Schmutz J."/>
            <person name="Larimer F."/>
            <person name="Land M."/>
            <person name="Hauser L."/>
            <person name="Kyrpides N."/>
            <person name="Mikhailova N."/>
            <person name="Sung Y."/>
            <person name="Fletcher K.E."/>
            <person name="Ritalahti K.M."/>
            <person name="Loeffler F.E."/>
            <person name="Richardson P."/>
        </authorList>
    </citation>
    <scope>NUCLEOTIDE SEQUENCE [LARGE SCALE GENOMIC DNA]</scope>
    <source>
        <strain evidence="3">ATCC BAA-1151 / DSM 17278 / SZ</strain>
    </source>
</reference>
<evidence type="ECO:0000313" key="3">
    <source>
        <dbReference type="Proteomes" id="UP000002420"/>
    </source>
</evidence>